<dbReference type="GO" id="GO:0008270">
    <property type="term" value="F:zinc ion binding"/>
    <property type="evidence" value="ECO:0007669"/>
    <property type="project" value="UniProtKB-UniRule"/>
</dbReference>
<gene>
    <name evidence="13 20" type="primary">hisD</name>
    <name evidence="20" type="ORF">GEU84_019630</name>
</gene>
<dbReference type="RefSeq" id="WP_152828612.1">
    <property type="nucleotide sequence ID" value="NZ_WHUT02000017.1"/>
</dbReference>
<evidence type="ECO:0000256" key="5">
    <source>
        <dbReference type="ARBA" id="ARBA00016531"/>
    </source>
</evidence>
<evidence type="ECO:0000256" key="15">
    <source>
        <dbReference type="PIRSR" id="PIRSR000099-1"/>
    </source>
</evidence>
<comment type="function">
    <text evidence="1 13">Catalyzes the sequential NAD-dependent oxidations of L-histidinol to L-histidinaldehyde and then to L-histidine.</text>
</comment>
<proteinExistence type="inferred from homology"/>
<dbReference type="PANTHER" id="PTHR21256">
    <property type="entry name" value="HISTIDINOL DEHYDROGENASE HDH"/>
    <property type="match status" value="1"/>
</dbReference>
<dbReference type="SUPFAM" id="SSF53720">
    <property type="entry name" value="ALDH-like"/>
    <property type="match status" value="1"/>
</dbReference>
<feature type="binding site" evidence="13 17">
    <location>
        <position position="237"/>
    </location>
    <ligand>
        <name>substrate</name>
    </ligand>
</feature>
<feature type="binding site" evidence="13 16">
    <location>
        <position position="191"/>
    </location>
    <ligand>
        <name>NAD(+)</name>
        <dbReference type="ChEBI" id="CHEBI:57540"/>
    </ligand>
</feature>
<comment type="pathway">
    <text evidence="2 13">Amino-acid biosynthesis; L-histidine biosynthesis; L-histidine from 5-phospho-alpha-D-ribose 1-diphosphate: step 9/9.</text>
</comment>
<dbReference type="PRINTS" id="PR00083">
    <property type="entry name" value="HOLDHDRGNASE"/>
</dbReference>
<comment type="similarity">
    <text evidence="3 13 14 19">Belongs to the histidinol dehydrogenase family.</text>
</comment>
<evidence type="ECO:0000256" key="13">
    <source>
        <dbReference type="HAMAP-Rule" id="MF_01024"/>
    </source>
</evidence>
<dbReference type="InterPro" id="IPR001692">
    <property type="entry name" value="Histidinol_DH_CS"/>
</dbReference>
<dbReference type="InterPro" id="IPR012131">
    <property type="entry name" value="Hstdl_DH"/>
</dbReference>
<dbReference type="GO" id="GO:0005829">
    <property type="term" value="C:cytosol"/>
    <property type="evidence" value="ECO:0007669"/>
    <property type="project" value="TreeGrafter"/>
</dbReference>
<organism evidence="20 21">
    <name type="scientific">Fertoeibacter niger</name>
    <dbReference type="NCBI Taxonomy" id="2656921"/>
    <lineage>
        <taxon>Bacteria</taxon>
        <taxon>Pseudomonadati</taxon>
        <taxon>Pseudomonadota</taxon>
        <taxon>Alphaproteobacteria</taxon>
        <taxon>Rhodobacterales</taxon>
        <taxon>Paracoccaceae</taxon>
        <taxon>Fertoeibacter</taxon>
    </lineage>
</organism>
<dbReference type="PANTHER" id="PTHR21256:SF2">
    <property type="entry name" value="HISTIDINE BIOSYNTHESIS TRIFUNCTIONAL PROTEIN"/>
    <property type="match status" value="1"/>
</dbReference>
<dbReference type="PROSITE" id="PS00611">
    <property type="entry name" value="HISOL_DEHYDROGENASE"/>
    <property type="match status" value="1"/>
</dbReference>
<evidence type="ECO:0000313" key="20">
    <source>
        <dbReference type="EMBL" id="NUB46607.1"/>
    </source>
</evidence>
<dbReference type="GO" id="GO:0051287">
    <property type="term" value="F:NAD binding"/>
    <property type="evidence" value="ECO:0007669"/>
    <property type="project" value="InterPro"/>
</dbReference>
<feature type="binding site" evidence="13 18">
    <location>
        <position position="361"/>
    </location>
    <ligand>
        <name>Zn(2+)</name>
        <dbReference type="ChEBI" id="CHEBI:29105"/>
    </ligand>
</feature>
<feature type="binding site" evidence="13 16">
    <location>
        <position position="130"/>
    </location>
    <ligand>
        <name>NAD(+)</name>
        <dbReference type="ChEBI" id="CHEBI:57540"/>
    </ligand>
</feature>
<evidence type="ECO:0000256" key="3">
    <source>
        <dbReference type="ARBA" id="ARBA00010178"/>
    </source>
</evidence>
<evidence type="ECO:0000256" key="11">
    <source>
        <dbReference type="ARBA" id="ARBA00023102"/>
    </source>
</evidence>
<dbReference type="Gene3D" id="1.20.5.1300">
    <property type="match status" value="1"/>
</dbReference>
<feature type="active site" description="Proton acceptor" evidence="13 15">
    <location>
        <position position="327"/>
    </location>
</feature>
<keyword evidence="7 13" id="KW-0479">Metal-binding</keyword>
<evidence type="ECO:0000256" key="16">
    <source>
        <dbReference type="PIRSR" id="PIRSR000099-2"/>
    </source>
</evidence>
<feature type="binding site" evidence="13 16">
    <location>
        <position position="214"/>
    </location>
    <ligand>
        <name>NAD(+)</name>
        <dbReference type="ChEBI" id="CHEBI:57540"/>
    </ligand>
</feature>
<comment type="cofactor">
    <cofactor evidence="13 18">
        <name>Zn(2+)</name>
        <dbReference type="ChEBI" id="CHEBI:29105"/>
    </cofactor>
    <text evidence="13 18">Binds 1 zinc ion per subunit.</text>
</comment>
<feature type="binding site" evidence="13 17">
    <location>
        <position position="262"/>
    </location>
    <ligand>
        <name>substrate</name>
    </ligand>
</feature>
<feature type="binding site" evidence="13 17">
    <location>
        <position position="259"/>
    </location>
    <ligand>
        <name>substrate</name>
    </ligand>
</feature>
<sequence length="444" mass="46620">MPQFLTTADAGFEAAFAALLGMKREDAPDVDAAVAAIIADVRDRGDAAVIALTEQFDRLALTPATLAFSDTQIDAEIAKVSAEDRAALELAADRIHAYHARQMPEDQQWTDEAGATLGWRWGPVTAAGLYVPGGLASYPSSVLMNAIPAKVAGVQRLVVACPTPGGVVNPLVLLASRIAGVDTVYRIGGAQAIAALAYGTATIPPVDKITGPGNAFVAAAKRRVFGRVGIDMIAGPSEILVIADRDNDPDWIALDLLSQAEHDESAQSILMTDDAAFGLAVVAAVEKWLQTLERRAIAGASWRDYGAVIVVDDLEQAATLSNRIAPEHLELCVSDPEALAKRITHAGAIFLGAWTPEAIGDYVGGPNHVLPTARSARFSSGLSVMDFLKRTTIAKMTPAALRAIGPGAERLAVSESLQAHGLSVRARLDRLNESQPPASITCTG</sequence>
<feature type="binding site" evidence="13 17">
    <location>
        <position position="361"/>
    </location>
    <ligand>
        <name>substrate</name>
    </ligand>
</feature>
<dbReference type="PIRSF" id="PIRSF000099">
    <property type="entry name" value="Histidinol_dh"/>
    <property type="match status" value="1"/>
</dbReference>
<feature type="binding site" evidence="13 17">
    <location>
        <position position="415"/>
    </location>
    <ligand>
        <name>substrate</name>
    </ligand>
</feature>
<dbReference type="EMBL" id="WHUT02000017">
    <property type="protein sequence ID" value="NUB46607.1"/>
    <property type="molecule type" value="Genomic_DNA"/>
</dbReference>
<name>A0A8X8H548_9RHOB</name>
<feature type="binding site" evidence="13 17">
    <location>
        <position position="328"/>
    </location>
    <ligand>
        <name>substrate</name>
    </ligand>
</feature>
<evidence type="ECO:0000256" key="7">
    <source>
        <dbReference type="ARBA" id="ARBA00022723"/>
    </source>
</evidence>
<evidence type="ECO:0000313" key="21">
    <source>
        <dbReference type="Proteomes" id="UP000484076"/>
    </source>
</evidence>
<feature type="binding site" evidence="13 18">
    <location>
        <position position="259"/>
    </location>
    <ligand>
        <name>Zn(2+)</name>
        <dbReference type="ChEBI" id="CHEBI:29105"/>
    </ligand>
</feature>
<evidence type="ECO:0000256" key="14">
    <source>
        <dbReference type="PIRNR" id="PIRNR000099"/>
    </source>
</evidence>
<evidence type="ECO:0000256" key="8">
    <source>
        <dbReference type="ARBA" id="ARBA00022833"/>
    </source>
</evidence>
<evidence type="ECO:0000256" key="4">
    <source>
        <dbReference type="ARBA" id="ARBA00012965"/>
    </source>
</evidence>
<accession>A0A8X8H548</accession>
<protein>
    <recommendedName>
        <fullName evidence="5 13">Histidinol dehydrogenase</fullName>
        <shortName evidence="13">HDH</shortName>
        <ecNumber evidence="4 13">1.1.1.23</ecNumber>
    </recommendedName>
</protein>
<evidence type="ECO:0000256" key="18">
    <source>
        <dbReference type="PIRSR" id="PIRSR000099-4"/>
    </source>
</evidence>
<dbReference type="Pfam" id="PF00815">
    <property type="entry name" value="Histidinol_dh"/>
    <property type="match status" value="1"/>
</dbReference>
<keyword evidence="9 13" id="KW-0560">Oxidoreductase</keyword>
<evidence type="ECO:0000256" key="6">
    <source>
        <dbReference type="ARBA" id="ARBA00022605"/>
    </source>
</evidence>
<comment type="caution">
    <text evidence="20">The sequence shown here is derived from an EMBL/GenBank/DDBJ whole genome shotgun (WGS) entry which is preliminary data.</text>
</comment>
<dbReference type="AlphaFoldDB" id="A0A8X8H548"/>
<dbReference type="Proteomes" id="UP000484076">
    <property type="component" value="Unassembled WGS sequence"/>
</dbReference>
<dbReference type="GO" id="GO:0004399">
    <property type="term" value="F:histidinol dehydrogenase activity"/>
    <property type="evidence" value="ECO:0007669"/>
    <property type="project" value="UniProtKB-UniRule"/>
</dbReference>
<reference evidence="20" key="1">
    <citation type="submission" date="2020-05" db="EMBL/GenBank/DDBJ databases">
        <title>Fertoebacter nigrum gen. nov., sp. nov., a new member of the family Rhodobacteraceae.</title>
        <authorList>
            <person name="Szuroczki S."/>
            <person name="Abbaszade G."/>
            <person name="Buni D."/>
            <person name="Schumann P."/>
            <person name="Toth E."/>
        </authorList>
    </citation>
    <scope>NUCLEOTIDE SEQUENCE</scope>
    <source>
        <strain evidence="20">RG-N-1a</strain>
    </source>
</reference>
<keyword evidence="8 13" id="KW-0862">Zinc</keyword>
<dbReference type="GO" id="GO:0000105">
    <property type="term" value="P:L-histidine biosynthetic process"/>
    <property type="evidence" value="ECO:0007669"/>
    <property type="project" value="UniProtKB-UniRule"/>
</dbReference>
<feature type="binding site" evidence="13 18">
    <location>
        <position position="262"/>
    </location>
    <ligand>
        <name>Zn(2+)</name>
        <dbReference type="ChEBI" id="CHEBI:29105"/>
    </ligand>
</feature>
<evidence type="ECO:0000256" key="1">
    <source>
        <dbReference type="ARBA" id="ARBA00003850"/>
    </source>
</evidence>
<dbReference type="Gene3D" id="3.40.50.1980">
    <property type="entry name" value="Nitrogenase molybdenum iron protein domain"/>
    <property type="match status" value="2"/>
</dbReference>
<feature type="binding site" evidence="13 18">
    <location>
        <position position="420"/>
    </location>
    <ligand>
        <name>Zn(2+)</name>
        <dbReference type="ChEBI" id="CHEBI:29105"/>
    </ligand>
</feature>
<dbReference type="HAMAP" id="MF_01024">
    <property type="entry name" value="HisD"/>
    <property type="match status" value="1"/>
</dbReference>
<evidence type="ECO:0000256" key="12">
    <source>
        <dbReference type="ARBA" id="ARBA00049489"/>
    </source>
</evidence>
<feature type="active site" description="Proton acceptor" evidence="13 15">
    <location>
        <position position="328"/>
    </location>
</feature>
<keyword evidence="21" id="KW-1185">Reference proteome</keyword>
<dbReference type="InterPro" id="IPR016161">
    <property type="entry name" value="Ald_DH/histidinol_DH"/>
</dbReference>
<evidence type="ECO:0000256" key="10">
    <source>
        <dbReference type="ARBA" id="ARBA00023027"/>
    </source>
</evidence>
<evidence type="ECO:0000256" key="19">
    <source>
        <dbReference type="RuleBase" id="RU004175"/>
    </source>
</evidence>
<keyword evidence="11 13" id="KW-0368">Histidine biosynthesis</keyword>
<evidence type="ECO:0000256" key="17">
    <source>
        <dbReference type="PIRSR" id="PIRSR000099-3"/>
    </source>
</evidence>
<feature type="binding site" evidence="13 17">
    <location>
        <position position="420"/>
    </location>
    <ligand>
        <name>substrate</name>
    </ligand>
</feature>
<keyword evidence="6 13" id="KW-0028">Amino-acid biosynthesis</keyword>
<evidence type="ECO:0000256" key="9">
    <source>
        <dbReference type="ARBA" id="ARBA00023002"/>
    </source>
</evidence>
<dbReference type="InterPro" id="IPR022695">
    <property type="entry name" value="Histidinol_DH_monofunct"/>
</dbReference>
<dbReference type="NCBIfam" id="TIGR00069">
    <property type="entry name" value="hisD"/>
    <property type="match status" value="1"/>
</dbReference>
<comment type="catalytic activity">
    <reaction evidence="12 13">
        <text>L-histidinol + 2 NAD(+) + H2O = L-histidine + 2 NADH + 3 H(+)</text>
        <dbReference type="Rhea" id="RHEA:20641"/>
        <dbReference type="ChEBI" id="CHEBI:15377"/>
        <dbReference type="ChEBI" id="CHEBI:15378"/>
        <dbReference type="ChEBI" id="CHEBI:57540"/>
        <dbReference type="ChEBI" id="CHEBI:57595"/>
        <dbReference type="ChEBI" id="CHEBI:57699"/>
        <dbReference type="ChEBI" id="CHEBI:57945"/>
        <dbReference type="EC" id="1.1.1.23"/>
    </reaction>
</comment>
<dbReference type="CDD" id="cd06572">
    <property type="entry name" value="Histidinol_dh"/>
    <property type="match status" value="1"/>
</dbReference>
<dbReference type="EC" id="1.1.1.23" evidence="4 13"/>
<dbReference type="FunFam" id="3.40.50.1980:FF:000010">
    <property type="entry name" value="Histidinol dehydrogenase"/>
    <property type="match status" value="1"/>
</dbReference>
<evidence type="ECO:0000256" key="2">
    <source>
        <dbReference type="ARBA" id="ARBA00004940"/>
    </source>
</evidence>
<keyword evidence="10 13" id="KW-0520">NAD</keyword>
<dbReference type="FunFam" id="3.40.50.1980:FF:000026">
    <property type="entry name" value="Histidinol dehydrogenase"/>
    <property type="match status" value="1"/>
</dbReference>